<sequence>MGNLTGIRGIGSKISQDTWVDHSCPSRHVTGSTHHQCQHPQVWYCTSRLTTGLNHQRNSPFSINHQKLAKAGLAHNTYDTNRTEDGYSKKQQTALVDSRQDFKLIIEV</sequence>
<reference evidence="2" key="1">
    <citation type="submission" date="2015-06" db="EMBL/GenBank/DDBJ databases">
        <title>Expansion of signal transduction pathways in fungi by whole-genome duplication.</title>
        <authorList>
            <consortium name="DOE Joint Genome Institute"/>
            <person name="Corrochano L.M."/>
            <person name="Kuo A."/>
            <person name="Marcet-Houben M."/>
            <person name="Polaino S."/>
            <person name="Salamov A."/>
            <person name="Villalobos J.M."/>
            <person name="Alvarez M.I."/>
            <person name="Avalos J."/>
            <person name="Benito E.P."/>
            <person name="Benoit I."/>
            <person name="Burger G."/>
            <person name="Camino L.P."/>
            <person name="Canovas D."/>
            <person name="Cerda-Olmedo E."/>
            <person name="Cheng J.-F."/>
            <person name="Dominguez A."/>
            <person name="Elias M."/>
            <person name="Eslava A.P."/>
            <person name="Glaser F."/>
            <person name="Grimwood J."/>
            <person name="Gutierrez G."/>
            <person name="Heitman J."/>
            <person name="Henrissat B."/>
            <person name="Iturriaga E.A."/>
            <person name="Lang B.F."/>
            <person name="Lavin J.L."/>
            <person name="Lee S."/>
            <person name="Li W."/>
            <person name="Lindquist E."/>
            <person name="Lopez-Garcia S."/>
            <person name="Luque E.M."/>
            <person name="Marcos A.T."/>
            <person name="Martin J."/>
            <person name="McCluskey K."/>
            <person name="Medina H.R."/>
            <person name="Miralles-Duran A."/>
            <person name="Miyazaki A."/>
            <person name="Munoz-Torres E."/>
            <person name="Oguiza J.A."/>
            <person name="Ohm R."/>
            <person name="Olmedo M."/>
            <person name="Orejas M."/>
            <person name="Ortiz-Castellanos L."/>
            <person name="Pisabarro A.G."/>
            <person name="Rodriguez-Romero J."/>
            <person name="Ruiz-Herrera J."/>
            <person name="Ruiz-Vazquez R."/>
            <person name="Sanz C."/>
            <person name="Schackwitz W."/>
            <person name="Schmutz J."/>
            <person name="Shahriari M."/>
            <person name="Shelest E."/>
            <person name="Silva-Franco F."/>
            <person name="Soanes D."/>
            <person name="Syed K."/>
            <person name="Tagua V.G."/>
            <person name="Talbot N.J."/>
            <person name="Thon M."/>
            <person name="De vries R.P."/>
            <person name="Wiebenga A."/>
            <person name="Yadav J.S."/>
            <person name="Braun E.L."/>
            <person name="Baker S."/>
            <person name="Garre V."/>
            <person name="Horwitz B."/>
            <person name="Torres-Martinez S."/>
            <person name="Idnurm A."/>
            <person name="Herrera-Estrella A."/>
            <person name="Gabaldon T."/>
            <person name="Grigoriev I.V."/>
        </authorList>
    </citation>
    <scope>NUCLEOTIDE SEQUENCE [LARGE SCALE GENOMIC DNA]</scope>
    <source>
        <strain evidence="2">NRRL 1555(-)</strain>
    </source>
</reference>
<dbReference type="EMBL" id="KV441015">
    <property type="protein sequence ID" value="OAD65130.1"/>
    <property type="molecule type" value="Genomic_DNA"/>
</dbReference>
<protein>
    <submittedName>
        <fullName evidence="1">Uncharacterized protein</fullName>
    </submittedName>
</protein>
<keyword evidence="2" id="KW-1185">Reference proteome</keyword>
<proteinExistence type="predicted"/>
<name>A0A163CRS0_PHYB8</name>
<dbReference type="VEuPathDB" id="FungiDB:PHYBLDRAFT_73796"/>
<accession>A0A163CRS0</accession>
<organism evidence="1 2">
    <name type="scientific">Phycomyces blakesleeanus (strain ATCC 8743b / DSM 1359 / FGSC 10004 / NBRC 33097 / NRRL 1555)</name>
    <dbReference type="NCBI Taxonomy" id="763407"/>
    <lineage>
        <taxon>Eukaryota</taxon>
        <taxon>Fungi</taxon>
        <taxon>Fungi incertae sedis</taxon>
        <taxon>Mucoromycota</taxon>
        <taxon>Mucoromycotina</taxon>
        <taxon>Mucoromycetes</taxon>
        <taxon>Mucorales</taxon>
        <taxon>Phycomycetaceae</taxon>
        <taxon>Phycomyces</taxon>
    </lineage>
</organism>
<dbReference type="Proteomes" id="UP000077315">
    <property type="component" value="Unassembled WGS sequence"/>
</dbReference>
<dbReference type="RefSeq" id="XP_018283170.1">
    <property type="nucleotide sequence ID" value="XM_018442918.1"/>
</dbReference>
<gene>
    <name evidence="1" type="ORF">PHYBLDRAFT_73796</name>
</gene>
<evidence type="ECO:0000313" key="2">
    <source>
        <dbReference type="Proteomes" id="UP000077315"/>
    </source>
</evidence>
<dbReference type="AlphaFoldDB" id="A0A163CRS0"/>
<evidence type="ECO:0000313" key="1">
    <source>
        <dbReference type="EMBL" id="OAD65130.1"/>
    </source>
</evidence>
<dbReference type="InParanoid" id="A0A163CRS0"/>
<dbReference type="GeneID" id="29003824"/>